<dbReference type="PANTHER" id="PTHR30069">
    <property type="entry name" value="TONB-DEPENDENT OUTER MEMBRANE RECEPTOR"/>
    <property type="match status" value="1"/>
</dbReference>
<keyword evidence="9 10" id="KW-0998">Cell outer membrane</keyword>
<evidence type="ECO:0000256" key="1">
    <source>
        <dbReference type="ARBA" id="ARBA00004571"/>
    </source>
</evidence>
<name>A0AA37SPN7_9BACT</name>
<evidence type="ECO:0000256" key="11">
    <source>
        <dbReference type="RuleBase" id="RU003357"/>
    </source>
</evidence>
<evidence type="ECO:0000259" key="13">
    <source>
        <dbReference type="Pfam" id="PF07715"/>
    </source>
</evidence>
<dbReference type="Proteomes" id="UP001156666">
    <property type="component" value="Unassembled WGS sequence"/>
</dbReference>
<evidence type="ECO:0000313" key="15">
    <source>
        <dbReference type="Proteomes" id="UP001156666"/>
    </source>
</evidence>
<sequence length="774" mass="86715">MGVECYNGDFSFATTTDLEGNISIPLEFQNDEFTFKYLGFETISVDLSLIEKSLIELTLQPKNEILEEVVLIGRNDIRSEDFLQKIDAVQSKEIASSNPQTSVDALARYADVYIQKSQMGGGSPVIRGFEANKVLLVVDGVRMNNAIYRNGHLQNAITIDNAILDQMEVIYGPSSLMYGSDALGGVVHFRTKEPMLNLRKDQSANVFGNYYARYGSASNEKSVHADVNIGLRKWGSLTSISYSDFGDLRMGANRTGEYPDFAKRPSYQSRSNNEDVIVQNENENVQVGTGYKQFDFLQKIRYQINDQMNLTANLQYSASSDIPRYDQLVLLDGDQFEFAEWYYGPQKRGLASLKYKWTEERAWMDEFIVIASRQNIEESRITRGFNSDLRTTGIESVGVNALTIDISKKIRKKRTHMFYYGADANYNLVNSIAYEENINTGDRNDNVFTRYPSGGSSMNILGAYAQYVNESEDSTFVFHGGVRFSSYTTKVKYLESDPIQWPSFFYDGVTSTNSSVSWSAGMNWKPTQDWTIRFLAATAFRAPNVDDIGKLRVNNGNALVPNNSLGAERSINSEININRNLGRGSLVSGSFFYTRLSDAIVRQDFMLPDGSTTFSDGDKTYNVEGNVNAENAELYGVSLNLKYRLMRGLDLTSSISYVKGEILGGINEPLAHIPPVYGKTQLKYSWTAWNFTLLSQYNGMKPVELYGGSSDNPEYATPEGALPWTIFNLYTDYSIGSYTFQLGIENILDKQYTPFASGVSGSGFNVIAAVRGKF</sequence>
<evidence type="ECO:0000256" key="10">
    <source>
        <dbReference type="PROSITE-ProRule" id="PRU01360"/>
    </source>
</evidence>
<dbReference type="InterPro" id="IPR039426">
    <property type="entry name" value="TonB-dep_rcpt-like"/>
</dbReference>
<evidence type="ECO:0000256" key="5">
    <source>
        <dbReference type="ARBA" id="ARBA00022729"/>
    </source>
</evidence>
<dbReference type="EMBL" id="BSOH01000014">
    <property type="protein sequence ID" value="GLR17837.1"/>
    <property type="molecule type" value="Genomic_DNA"/>
</dbReference>
<keyword evidence="4 10" id="KW-0812">Transmembrane</keyword>
<reference evidence="14" key="1">
    <citation type="journal article" date="2014" name="Int. J. Syst. Evol. Microbiol.">
        <title>Complete genome sequence of Corynebacterium casei LMG S-19264T (=DSM 44701T), isolated from a smear-ripened cheese.</title>
        <authorList>
            <consortium name="US DOE Joint Genome Institute (JGI-PGF)"/>
            <person name="Walter F."/>
            <person name="Albersmeier A."/>
            <person name="Kalinowski J."/>
            <person name="Ruckert C."/>
        </authorList>
    </citation>
    <scope>NUCLEOTIDE SEQUENCE</scope>
    <source>
        <strain evidence="14">NBRC 108769</strain>
    </source>
</reference>
<comment type="caution">
    <text evidence="14">The sequence shown here is derived from an EMBL/GenBank/DDBJ whole genome shotgun (WGS) entry which is preliminary data.</text>
</comment>
<dbReference type="Pfam" id="PF07715">
    <property type="entry name" value="Plug"/>
    <property type="match status" value="1"/>
</dbReference>
<evidence type="ECO:0000256" key="7">
    <source>
        <dbReference type="ARBA" id="ARBA00023136"/>
    </source>
</evidence>
<evidence type="ECO:0000259" key="12">
    <source>
        <dbReference type="Pfam" id="PF00593"/>
    </source>
</evidence>
<keyword evidence="15" id="KW-1185">Reference proteome</keyword>
<dbReference type="InterPro" id="IPR000531">
    <property type="entry name" value="Beta-barrel_TonB"/>
</dbReference>
<protein>
    <recommendedName>
        <fullName evidence="16">TonB-dependent receptor</fullName>
    </recommendedName>
</protein>
<evidence type="ECO:0000256" key="2">
    <source>
        <dbReference type="ARBA" id="ARBA00022448"/>
    </source>
</evidence>
<feature type="domain" description="TonB-dependent receptor plug" evidence="13">
    <location>
        <begin position="81"/>
        <end position="186"/>
    </location>
</feature>
<gene>
    <name evidence="14" type="ORF">GCM10007940_24520</name>
</gene>
<keyword evidence="3 10" id="KW-1134">Transmembrane beta strand</keyword>
<evidence type="ECO:0008006" key="16">
    <source>
        <dbReference type="Google" id="ProtNLM"/>
    </source>
</evidence>
<comment type="subcellular location">
    <subcellularLocation>
        <location evidence="1 10">Cell outer membrane</location>
        <topology evidence="1 10">Multi-pass membrane protein</topology>
    </subcellularLocation>
</comment>
<dbReference type="GO" id="GO:0015344">
    <property type="term" value="F:siderophore uptake transmembrane transporter activity"/>
    <property type="evidence" value="ECO:0007669"/>
    <property type="project" value="TreeGrafter"/>
</dbReference>
<organism evidence="14 15">
    <name type="scientific">Portibacter lacus</name>
    <dbReference type="NCBI Taxonomy" id="1099794"/>
    <lineage>
        <taxon>Bacteria</taxon>
        <taxon>Pseudomonadati</taxon>
        <taxon>Bacteroidota</taxon>
        <taxon>Saprospiria</taxon>
        <taxon>Saprospirales</taxon>
        <taxon>Haliscomenobacteraceae</taxon>
        <taxon>Portibacter</taxon>
    </lineage>
</organism>
<evidence type="ECO:0000256" key="3">
    <source>
        <dbReference type="ARBA" id="ARBA00022452"/>
    </source>
</evidence>
<dbReference type="InterPro" id="IPR012910">
    <property type="entry name" value="Plug_dom"/>
</dbReference>
<dbReference type="CDD" id="cd01347">
    <property type="entry name" value="ligand_gated_channel"/>
    <property type="match status" value="1"/>
</dbReference>
<dbReference type="Gene3D" id="2.40.170.20">
    <property type="entry name" value="TonB-dependent receptor, beta-barrel domain"/>
    <property type="match status" value="1"/>
</dbReference>
<dbReference type="PANTHER" id="PTHR30069:SF29">
    <property type="entry name" value="HEMOGLOBIN AND HEMOGLOBIN-HAPTOGLOBIN-BINDING PROTEIN 1-RELATED"/>
    <property type="match status" value="1"/>
</dbReference>
<dbReference type="SUPFAM" id="SSF56935">
    <property type="entry name" value="Porins"/>
    <property type="match status" value="1"/>
</dbReference>
<dbReference type="InterPro" id="IPR036942">
    <property type="entry name" value="Beta-barrel_TonB_sf"/>
</dbReference>
<dbReference type="GO" id="GO:0044718">
    <property type="term" value="P:siderophore transmembrane transport"/>
    <property type="evidence" value="ECO:0007669"/>
    <property type="project" value="TreeGrafter"/>
</dbReference>
<dbReference type="GO" id="GO:0009279">
    <property type="term" value="C:cell outer membrane"/>
    <property type="evidence" value="ECO:0007669"/>
    <property type="project" value="UniProtKB-SubCell"/>
</dbReference>
<keyword evidence="5" id="KW-0732">Signal</keyword>
<dbReference type="Pfam" id="PF00593">
    <property type="entry name" value="TonB_dep_Rec_b-barrel"/>
    <property type="match status" value="1"/>
</dbReference>
<comment type="similarity">
    <text evidence="10 11">Belongs to the TonB-dependent receptor family.</text>
</comment>
<dbReference type="InterPro" id="IPR037066">
    <property type="entry name" value="Plug_dom_sf"/>
</dbReference>
<evidence type="ECO:0000313" key="14">
    <source>
        <dbReference type="EMBL" id="GLR17837.1"/>
    </source>
</evidence>
<dbReference type="PROSITE" id="PS52016">
    <property type="entry name" value="TONB_DEPENDENT_REC_3"/>
    <property type="match status" value="1"/>
</dbReference>
<keyword evidence="7 10" id="KW-0472">Membrane</keyword>
<dbReference type="Gene3D" id="2.170.130.10">
    <property type="entry name" value="TonB-dependent receptor, plug domain"/>
    <property type="match status" value="1"/>
</dbReference>
<evidence type="ECO:0000256" key="9">
    <source>
        <dbReference type="ARBA" id="ARBA00023237"/>
    </source>
</evidence>
<evidence type="ECO:0000256" key="4">
    <source>
        <dbReference type="ARBA" id="ARBA00022692"/>
    </source>
</evidence>
<feature type="domain" description="TonB-dependent receptor-like beta-barrel" evidence="12">
    <location>
        <begin position="302"/>
        <end position="747"/>
    </location>
</feature>
<dbReference type="AlphaFoldDB" id="A0AA37SPN7"/>
<evidence type="ECO:0000256" key="6">
    <source>
        <dbReference type="ARBA" id="ARBA00023077"/>
    </source>
</evidence>
<keyword evidence="6 11" id="KW-0798">TonB box</keyword>
<evidence type="ECO:0000256" key="8">
    <source>
        <dbReference type="ARBA" id="ARBA00023170"/>
    </source>
</evidence>
<keyword evidence="8" id="KW-0675">Receptor</keyword>
<accession>A0AA37SPN7</accession>
<reference evidence="14" key="2">
    <citation type="submission" date="2023-01" db="EMBL/GenBank/DDBJ databases">
        <title>Draft genome sequence of Portibacter lacus strain NBRC 108769.</title>
        <authorList>
            <person name="Sun Q."/>
            <person name="Mori K."/>
        </authorList>
    </citation>
    <scope>NUCLEOTIDE SEQUENCE</scope>
    <source>
        <strain evidence="14">NBRC 108769</strain>
    </source>
</reference>
<keyword evidence="2 10" id="KW-0813">Transport</keyword>
<proteinExistence type="inferred from homology"/>